<dbReference type="CDD" id="cd09274">
    <property type="entry name" value="RNase_HI_RT_Ty3"/>
    <property type="match status" value="1"/>
</dbReference>
<evidence type="ECO:0000256" key="1">
    <source>
        <dbReference type="ARBA" id="ARBA00012493"/>
    </source>
</evidence>
<feature type="region of interest" description="Disordered" evidence="8">
    <location>
        <begin position="358"/>
        <end position="544"/>
    </location>
</feature>
<dbReference type="PROSITE" id="PS50878">
    <property type="entry name" value="RT_POL"/>
    <property type="match status" value="1"/>
</dbReference>
<dbReference type="InterPro" id="IPR041373">
    <property type="entry name" value="RT_RNaseH"/>
</dbReference>
<dbReference type="InterPro" id="IPR050951">
    <property type="entry name" value="Retrovirus_Pol_polyprotein"/>
</dbReference>
<dbReference type="PANTHER" id="PTHR37984:SF5">
    <property type="entry name" value="PROTEIN NYNRIN-LIKE"/>
    <property type="match status" value="1"/>
</dbReference>
<evidence type="ECO:0000256" key="8">
    <source>
        <dbReference type="SAM" id="MobiDB-lite"/>
    </source>
</evidence>
<dbReference type="Proteomes" id="UP000008237">
    <property type="component" value="Unassembled WGS sequence"/>
</dbReference>
<sequence>MLGNSVLDPSLTGWGFEKSSILNSTGRSAIAKSRPPIDPRIRQMSEQFDEMKAMVKGMAVQLEFLTKINTNKPDSDEPKMTTEQWNSYRVQKRYGSNESIETKDDARSQISAVSANRDHIGNRNENNRMHERRDDRDEDLYDPEHDREYISERHRSKIPRCVEIEAKQRYATRDPPRGNPFGELGFSGRGDSQHPIRFFDDFIDIADYEELRDRDRLYFFKHCMTGRAREWFDLQEFREFGEVVIKFRNKFWGRVEQNKLRDRVRNGMYNANTGRTMAEYVEKFARDVKYISPQIPEFELVQDLSQHFTVEIYNDLLRLRVDTIPELCHQLNIIQDYEHNRIHMAIKEKMSRELEAAQRSARYKPYGESIYGKRDEPEYPRQSPDRKYQREPRSDSRDSRRGYYSAKRAEFRDYRDPPTKWIPRKETSREYVDRRESSAGRKGGSARNNERFEEQRTDPRSRSANRDNRERSRQVKNERVEERISTPRDPSGTRNNRENSRQRDVSRQREPARERETSRIRETSRPRESSRSREQQQGVSSLRTEEILTELREFERREQNFKEDNKNVPIINVAIIAEKGEQELDRLSVRTLLDTGATVSAIDPSVIRNFEQRIREDRKTEDKELFPRVRINKTHMRGAFNQKGVHTNALVQLTIEMKDMQNRPKRYTHEFYAIETLFIPMILGADFLGKYRIAVTCPKPTALIATNRTVESNEALDLRMPSTPEPVHETTVKWEIIDLCEPEPGIIKLEEFEAKEPKNENLNASRESLHTRSEEGSEDACAPETEGLEDTLAPAIEDPEDPLAPRVEDPENSLVSTDENFTHRLENLLEHYSLLLDGSLGKIRGYEHEIRMTTDKPFKGKSYPIPQKHLEEVRRQLREMENLGVVSRAATQYISPLVAVTKPNGKIRICLDARNINDRMENDHAQPPTIEEVLANIGHKSIFSKLDITQAYWQIPLTANSRQYTGFSFDHQTYIFERLPFGIKTAGASFTRAIEAALKGKPELRKHVIVYLDDVLIASENETDHLSHLASVFEALQEAGFRLNRDKCEFARDRIVFLGHDITRVHVTITEETKRNIVDFPRPRNKKEIQAFLGLVNWDRRFVPKLSRHTVHLEKLLKKDTRFQWDQRMERAFSDIKESVRNAPSLYLINPDRKYGIETDASTVGIGARLFQYDDAGREYTIAYASRSLKGAERRYTVTEVEGLALVWCLKKWRVLLMGRPVRVKTDHRALKFISACAVASQRMARWLAFLQEFDLDINHIPGTANTTADALSRKPVKRNHRLPTERTTRWKRYRGATDFDSSSASEESDPSHEWDHEGRKMYVPRICLMADIHEGENTRDWVNLIREAQINDPAIIQRTAENPERYRTRNGFVRKTMDDGSDRVVIPD</sequence>
<dbReference type="Gene3D" id="2.40.70.10">
    <property type="entry name" value="Acid Proteases"/>
    <property type="match status" value="1"/>
</dbReference>
<evidence type="ECO:0000256" key="5">
    <source>
        <dbReference type="ARBA" id="ARBA00022759"/>
    </source>
</evidence>
<dbReference type="PANTHER" id="PTHR37984">
    <property type="entry name" value="PROTEIN CBG26694"/>
    <property type="match status" value="1"/>
</dbReference>
<dbReference type="STRING" id="610380.E2BQY4"/>
<keyword evidence="7" id="KW-0695">RNA-directed DNA polymerase</keyword>
<keyword evidence="5" id="KW-0255">Endonuclease</keyword>
<dbReference type="InParanoid" id="E2BQY4"/>
<dbReference type="Pfam" id="PF17917">
    <property type="entry name" value="RT_RNaseH"/>
    <property type="match status" value="1"/>
</dbReference>
<dbReference type="InterPro" id="IPR021109">
    <property type="entry name" value="Peptidase_aspartic_dom_sf"/>
</dbReference>
<dbReference type="InterPro" id="IPR043502">
    <property type="entry name" value="DNA/RNA_pol_sf"/>
</dbReference>
<evidence type="ECO:0000313" key="11">
    <source>
        <dbReference type="Proteomes" id="UP000008237"/>
    </source>
</evidence>
<feature type="compositionally biased region" description="Basic and acidic residues" evidence="8">
    <location>
        <begin position="371"/>
        <end position="439"/>
    </location>
</feature>
<dbReference type="CDD" id="cd01647">
    <property type="entry name" value="RT_LTR"/>
    <property type="match status" value="1"/>
</dbReference>
<keyword evidence="3" id="KW-0548">Nucleotidyltransferase</keyword>
<keyword evidence="11" id="KW-1185">Reference proteome</keyword>
<dbReference type="InterPro" id="IPR043128">
    <property type="entry name" value="Rev_trsase/Diguanyl_cyclase"/>
</dbReference>
<dbReference type="GO" id="GO:0003964">
    <property type="term" value="F:RNA-directed DNA polymerase activity"/>
    <property type="evidence" value="ECO:0007669"/>
    <property type="project" value="UniProtKB-KW"/>
</dbReference>
<organism evidence="11">
    <name type="scientific">Harpegnathos saltator</name>
    <name type="common">Jerdon's jumping ant</name>
    <dbReference type="NCBI Taxonomy" id="610380"/>
    <lineage>
        <taxon>Eukaryota</taxon>
        <taxon>Metazoa</taxon>
        <taxon>Ecdysozoa</taxon>
        <taxon>Arthropoda</taxon>
        <taxon>Hexapoda</taxon>
        <taxon>Insecta</taxon>
        <taxon>Pterygota</taxon>
        <taxon>Neoptera</taxon>
        <taxon>Endopterygota</taxon>
        <taxon>Hymenoptera</taxon>
        <taxon>Apocrita</taxon>
        <taxon>Aculeata</taxon>
        <taxon>Formicoidea</taxon>
        <taxon>Formicidae</taxon>
        <taxon>Ponerinae</taxon>
        <taxon>Ponerini</taxon>
        <taxon>Harpegnathos</taxon>
    </lineage>
</organism>
<feature type="compositionally biased region" description="Basic and acidic residues" evidence="8">
    <location>
        <begin position="495"/>
        <end position="534"/>
    </location>
</feature>
<dbReference type="SUPFAM" id="SSF56672">
    <property type="entry name" value="DNA/RNA polymerases"/>
    <property type="match status" value="1"/>
</dbReference>
<dbReference type="EMBL" id="GL449823">
    <property type="protein sequence ID" value="EFN81895.1"/>
    <property type="molecule type" value="Genomic_DNA"/>
</dbReference>
<feature type="domain" description="Reverse transcriptase" evidence="9">
    <location>
        <begin position="846"/>
        <end position="1062"/>
    </location>
</feature>
<accession>E2BQY4</accession>
<proteinExistence type="predicted"/>
<evidence type="ECO:0000259" key="9">
    <source>
        <dbReference type="PROSITE" id="PS50878"/>
    </source>
</evidence>
<dbReference type="Pfam" id="PF00078">
    <property type="entry name" value="RVT_1"/>
    <property type="match status" value="1"/>
</dbReference>
<dbReference type="OMA" id="REYTIAY"/>
<feature type="region of interest" description="Disordered" evidence="8">
    <location>
        <begin position="96"/>
        <end position="149"/>
    </location>
</feature>
<evidence type="ECO:0000256" key="6">
    <source>
        <dbReference type="ARBA" id="ARBA00022801"/>
    </source>
</evidence>
<name>E2BQY4_HARSA</name>
<dbReference type="FunFam" id="3.30.70.270:FF:000020">
    <property type="entry name" value="Transposon Tf2-6 polyprotein-like Protein"/>
    <property type="match status" value="1"/>
</dbReference>
<keyword evidence="4" id="KW-0540">Nuclease</keyword>
<dbReference type="Gene3D" id="3.10.10.10">
    <property type="entry name" value="HIV Type 1 Reverse Transcriptase, subunit A, domain 1"/>
    <property type="match status" value="1"/>
</dbReference>
<dbReference type="CDD" id="cd00303">
    <property type="entry name" value="retropepsin_like"/>
    <property type="match status" value="1"/>
</dbReference>
<feature type="compositionally biased region" description="Basic and acidic residues" evidence="8">
    <location>
        <begin position="448"/>
        <end position="486"/>
    </location>
</feature>
<feature type="region of interest" description="Disordered" evidence="8">
    <location>
        <begin position="1265"/>
        <end position="1288"/>
    </location>
</feature>
<reference evidence="10 11" key="1">
    <citation type="journal article" date="2010" name="Science">
        <title>Genomic comparison of the ants Camponotus floridanus and Harpegnathos saltator.</title>
        <authorList>
            <person name="Bonasio R."/>
            <person name="Zhang G."/>
            <person name="Ye C."/>
            <person name="Mutti N.S."/>
            <person name="Fang X."/>
            <person name="Qin N."/>
            <person name="Donahue G."/>
            <person name="Yang P."/>
            <person name="Li Q."/>
            <person name="Li C."/>
            <person name="Zhang P."/>
            <person name="Huang Z."/>
            <person name="Berger S.L."/>
            <person name="Reinberg D."/>
            <person name="Wang J."/>
            <person name="Liebig J."/>
        </authorList>
    </citation>
    <scope>NUCLEOTIDE SEQUENCE [LARGE SCALE GENOMIC DNA]</scope>
    <source>
        <strain evidence="10 11">R22 G/1</strain>
    </source>
</reference>
<gene>
    <name evidence="10" type="ORF">EAI_09094</name>
</gene>
<feature type="compositionally biased region" description="Basic and acidic residues" evidence="8">
    <location>
        <begin position="116"/>
        <end position="135"/>
    </location>
</feature>
<keyword evidence="2" id="KW-0808">Transferase</keyword>
<evidence type="ECO:0000313" key="10">
    <source>
        <dbReference type="EMBL" id="EFN81895.1"/>
    </source>
</evidence>
<evidence type="ECO:0000256" key="7">
    <source>
        <dbReference type="ARBA" id="ARBA00022918"/>
    </source>
</evidence>
<evidence type="ECO:0000256" key="4">
    <source>
        <dbReference type="ARBA" id="ARBA00022722"/>
    </source>
</evidence>
<protein>
    <recommendedName>
        <fullName evidence="1">RNA-directed DNA polymerase</fullName>
        <ecNumber evidence="1">2.7.7.49</ecNumber>
    </recommendedName>
</protein>
<dbReference type="Gene3D" id="3.30.70.270">
    <property type="match status" value="2"/>
</dbReference>
<dbReference type="GO" id="GO:0004519">
    <property type="term" value="F:endonuclease activity"/>
    <property type="evidence" value="ECO:0007669"/>
    <property type="project" value="UniProtKB-KW"/>
</dbReference>
<dbReference type="EC" id="2.7.7.49" evidence="1"/>
<dbReference type="OrthoDB" id="7549930at2759"/>
<keyword evidence="6" id="KW-0378">Hydrolase</keyword>
<evidence type="ECO:0000256" key="2">
    <source>
        <dbReference type="ARBA" id="ARBA00022679"/>
    </source>
</evidence>
<dbReference type="GO" id="GO:0016787">
    <property type="term" value="F:hydrolase activity"/>
    <property type="evidence" value="ECO:0007669"/>
    <property type="project" value="UniProtKB-KW"/>
</dbReference>
<feature type="region of interest" description="Disordered" evidence="8">
    <location>
        <begin position="758"/>
        <end position="786"/>
    </location>
</feature>
<evidence type="ECO:0000256" key="3">
    <source>
        <dbReference type="ARBA" id="ARBA00022695"/>
    </source>
</evidence>
<dbReference type="InterPro" id="IPR000477">
    <property type="entry name" value="RT_dom"/>
</dbReference>